<dbReference type="SMART" id="SM00710">
    <property type="entry name" value="PbH1"/>
    <property type="match status" value="9"/>
</dbReference>
<organism evidence="9 10">
    <name type="scientific">Thecamonas trahens ATCC 50062</name>
    <dbReference type="NCBI Taxonomy" id="461836"/>
    <lineage>
        <taxon>Eukaryota</taxon>
        <taxon>Apusozoa</taxon>
        <taxon>Apusomonadida</taxon>
        <taxon>Apusomonadidae</taxon>
        <taxon>Thecamonas</taxon>
    </lineage>
</organism>
<reference evidence="9 10" key="1">
    <citation type="submission" date="2010-05" db="EMBL/GenBank/DDBJ databases">
        <title>The Genome Sequence of Thecamonas trahens ATCC 50062.</title>
        <authorList>
            <consortium name="The Broad Institute Genome Sequencing Platform"/>
            <person name="Russ C."/>
            <person name="Cuomo C."/>
            <person name="Shea T."/>
            <person name="Young S.K."/>
            <person name="Zeng Q."/>
            <person name="Koehrsen M."/>
            <person name="Haas B."/>
            <person name="Borodovsky M."/>
            <person name="Guigo R."/>
            <person name="Alvarado L."/>
            <person name="Berlin A."/>
            <person name="Bochicchio J."/>
            <person name="Borenstein D."/>
            <person name="Chapman S."/>
            <person name="Chen Z."/>
            <person name="Freedman E."/>
            <person name="Gellesch M."/>
            <person name="Goldberg J."/>
            <person name="Griggs A."/>
            <person name="Gujja S."/>
            <person name="Heilman E."/>
            <person name="Heiman D."/>
            <person name="Hepburn T."/>
            <person name="Howarth C."/>
            <person name="Jen D."/>
            <person name="Larson L."/>
            <person name="Mehta T."/>
            <person name="Park D."/>
            <person name="Pearson M."/>
            <person name="Roberts A."/>
            <person name="Saif S."/>
            <person name="Shenoy N."/>
            <person name="Sisk P."/>
            <person name="Stolte C."/>
            <person name="Sykes S."/>
            <person name="Thomson T."/>
            <person name="Walk T."/>
            <person name="White J."/>
            <person name="Yandava C."/>
            <person name="Burger G."/>
            <person name="Gray M.W."/>
            <person name="Holland P.W.H."/>
            <person name="King N."/>
            <person name="Lang F.B.F."/>
            <person name="Roger A.J."/>
            <person name="Ruiz-Trillo I."/>
            <person name="Lander E."/>
            <person name="Nusbaum C."/>
        </authorList>
    </citation>
    <scope>NUCLEOTIDE SEQUENCE [LARGE SCALE GENOMIC DNA]</scope>
    <source>
        <strain evidence="9 10">ATCC 50062</strain>
    </source>
</reference>
<sequence length="2526" mass="254910">MAHVSAVLVLAVVIVGVSVVTERTDATDISSYQAAVDTQTTVNVVETGLTCNTALEFSSTGSDLTINGLNFACGLSSVVPIVISATGRSITFNDAVFAPGNVVAISNTASSNTITFTGSSSISGSGGTSGAVYRDTASVSGTTLVLSGLTITNFATSANLFDIASSTMAISATGLSLNANVVASVFALASSSTTTLTAASITTLTGSLNAGALVHATSAATGTFTIDGGSVVSGIRGRTLFESTASGSFVFALAGTTAVSDTIMCAGSIARLSPAAIAGAVTVAGTVSLTSTTSLTADHADGSLPLGAVFLNGAASTAAAFASPSTTNVGIFPLACAVYASLPAVASVAGLQVLVDDSAAISPLTIPPLTYTGCGSDGVVVSGSTARSWTMTGATIDCAGAGRAITVSGLSAPLAITDGTLTNGLQTSSPGGLFQALNAAAPISLTGTAFATATSTSGGCLAFSGGGAAMNLTSVSFTACTASANGGAVDYAVSAGSSASVWTGVTITTSTATSGNGGGLAIALTPAHTLTLDTTSITFCDAGSNGGGLHVAGGGLALNTATINNNVAGGDGGCVSLDDAPLTFSAVNIDDCLGNRGGAFAVAGASSVVQTPGFSRFQNNIGCEASFMLIAGPSVFVNIFHSFESNLISFGSSDTARWIFGELSFTPGASLSASSSVPSIDMSSMLIDDGSPCNAVRGFAIPTAATLAAAITGGTVTSLTPGTYLGTLSISASHTVDLTGFTVNRLSLSTSGTVDITGLRVRFGAASSGGCVSISSVGVTASFHNVHIAHCSSSAFGGGVLVRSTGQSPMVTFDADCTISDAFADDGGGAIYLRHSGGGTPIVTFLGTITRCSSTSSAVVGMDTSTGTLTLGPGAVIQDSTSIGGAIESFGGGSLVVNSVTIRRHSGYGTGDGSLISLSSTGTAVVTGSTFVDSVTGRAALYIASGTPGLTVTGTSFTRIRGCLASVLYINPAASPAPPVTFDAGCAFTDNVAHVADPSSAFPLGEISDPSGIRTVTSGASSSGSRVVHAPCTNMAVTSAVPDSSIPLLQTYLDSLPPSPPGPITFAPTVFSDCSVPLRLSSSLPPGMVIDFTSVTFNCATAQTQVMTIIDSPGITVSNLAVDGSLSAGSALATSGGCVVVNGTLSGPVVFNGLSLSNCNVSAGAASSGQALTLAAVGARISINNGVLTARPDRESVAAGGGVYIGAPPGVGRVDVVWSGGSVSGFAAELGGGIFATNADVSLADLTVTDNVASLGSAVAVGLGATVNVASSALTSNSARNGTIYIAELTTAELAMGWTAPGALVMTNTTVRQNRACYGCLLASGRAASATPGSATVTHGIIVHNLATSAVANLSSPLNALLDADRGAANPTIDAGAFGIGNRVEPAPCSLARGGAPTERAFVRVRIDGCVSGCILGPQGGTVVVGGEGFRDGDVSVSINGNVTKVEMSSARALVVTDTSVQFDVPGGLGDGYPSITLNVSATSISLTGLVYVDLSGAVAADCVRIGQYYADGQCKSCPEGGYCPGGVRIWPLRGYWSPSERNAPGRCTLEEACCGAMGAVAACPVVLHDSGARVTARCDEDLGYTGRYCAECREPDFYSDAGVCRACERGDTAELAVLVLAALILIGLVTLAVALLSVVRMSSFVSIVLSLQQFVFVGRTTSARISGDAGKTLSDIFRALSFILFDVEFVKPNCYFASAGSSNFARLFWGTLVLVALAAVLFVAAAWVYAVIGHRLVLRRNKSKTPEAGDGSGNDDAMTGVVMESMASTESGEKDEDEDKDEEEEEETGSASTATSSSTASMPSKSMSSSSSSSSGSSGGSSSGSSSRASSIVPAKTVDDIESLTSGEDETEPRTRGERWARRARVSIVMLLAAVYLQITLRVINAFHCTTVNGSARLAVELSTECFQGAHTATLAVAILLAAMYLVAFPVVVLWLMYRAYGANAEAMAELKGGAFAFLVRGLQPGVFWFRVATLVTSVVLVLETVLIAGTSVRIMVVGLSLLVNVVLISLFWPFKSTHNNLFQLTIGIGSSVQLVIFADSDGLDGGKSTIQRNVLLSFVIIVSVGVVAWRSALYLRRRAEGRVDKSEVSDIDHLSARHATITALTADLSARDATITALRTRLRSASSRSASSRSASSRSASSRSASSRSASSRSASASAATPNPVPAAVAAVLAGAPLALRALPSPAAKAALLTALADRCAGHAVIDVLAGERASLTAAAFYDMLAAAPAAVPYYLAHLRAVGAYPELIAATRALLPPPASAWALLRAALAAPPDRRLPALEAAAKAAADPAARESPRGFLRSSIAAQIALLRIQAKVQKMDAAAAAGSNPPPILLRFPPRPLLGRSVYATAHYLLFYHRAAPDDSVASPRALAAALALSPAAYMRKSALAAAQIGDWELLRSLAWAGADYHAARKALAKNPAKARRRKPKSVIGWEPFVAAAVAHDAPPDLVDYFLGLIADPEARIKLATRCKHWAVVARTLESLADLHRLRQLRAFIIRKHGRFGDVRLLDLVDGALARLGT</sequence>
<dbReference type="GO" id="GO:0006886">
    <property type="term" value="P:intracellular protein transport"/>
    <property type="evidence" value="ECO:0007669"/>
    <property type="project" value="TreeGrafter"/>
</dbReference>
<keyword evidence="8" id="KW-0732">Signal</keyword>
<feature type="transmembrane region" description="Helical" evidence="7">
    <location>
        <begin position="2052"/>
        <end position="2071"/>
    </location>
</feature>
<feature type="transmembrane region" description="Helical" evidence="7">
    <location>
        <begin position="1644"/>
        <end position="1662"/>
    </location>
</feature>
<keyword evidence="7" id="KW-0472">Membrane</keyword>
<keyword evidence="7" id="KW-1133">Transmembrane helix</keyword>
<protein>
    <submittedName>
        <fullName evidence="9">Uncharacterized protein</fullName>
    </submittedName>
</protein>
<evidence type="ECO:0000256" key="4">
    <source>
        <dbReference type="ARBA" id="ARBA00022753"/>
    </source>
</evidence>
<evidence type="ECO:0000256" key="2">
    <source>
        <dbReference type="ARBA" id="ARBA00004541"/>
    </source>
</evidence>
<evidence type="ECO:0000256" key="3">
    <source>
        <dbReference type="ARBA" id="ARBA00004603"/>
    </source>
</evidence>
<name>A0A0L0DU39_THETB</name>
<keyword evidence="7" id="KW-0812">Transmembrane</keyword>
<proteinExistence type="predicted"/>
<dbReference type="PANTHER" id="PTHR13364:SF6">
    <property type="entry name" value="SPERMATOGENESIS-DEFECTIVE PROTEIN 39 HOMOLOG"/>
    <property type="match status" value="1"/>
</dbReference>
<evidence type="ECO:0000256" key="6">
    <source>
        <dbReference type="SAM" id="MobiDB-lite"/>
    </source>
</evidence>
<dbReference type="Proteomes" id="UP000054408">
    <property type="component" value="Unassembled WGS sequence"/>
</dbReference>
<feature type="signal peptide" evidence="8">
    <location>
        <begin position="1"/>
        <end position="26"/>
    </location>
</feature>
<feature type="transmembrane region" description="Helical" evidence="7">
    <location>
        <begin position="1708"/>
        <end position="1733"/>
    </location>
</feature>
<feature type="transmembrane region" description="Helical" evidence="7">
    <location>
        <begin position="1865"/>
        <end position="1885"/>
    </location>
</feature>
<dbReference type="GO" id="GO:0007034">
    <property type="term" value="P:vacuolar transport"/>
    <property type="evidence" value="ECO:0007669"/>
    <property type="project" value="TreeGrafter"/>
</dbReference>
<dbReference type="EMBL" id="GL349502">
    <property type="protein sequence ID" value="KNC55712.1"/>
    <property type="molecule type" value="Genomic_DNA"/>
</dbReference>
<feature type="transmembrane region" description="Helical" evidence="7">
    <location>
        <begin position="1916"/>
        <end position="1939"/>
    </location>
</feature>
<dbReference type="InterPro" id="IPR012332">
    <property type="entry name" value="Autotransporter_pectin_lyase_C"/>
</dbReference>
<feature type="compositionally biased region" description="Low complexity" evidence="6">
    <location>
        <begin position="1790"/>
        <end position="1817"/>
    </location>
</feature>
<keyword evidence="4" id="KW-0967">Endosome</keyword>
<dbReference type="GO" id="GO:0005770">
    <property type="term" value="C:late endosome"/>
    <property type="evidence" value="ECO:0007669"/>
    <property type="project" value="UniProtKB-SubCell"/>
</dbReference>
<feature type="region of interest" description="Disordered" evidence="6">
    <location>
        <begin position="1767"/>
        <end position="1860"/>
    </location>
</feature>
<feature type="transmembrane region" description="Helical" evidence="7">
    <location>
        <begin position="1969"/>
        <end position="1990"/>
    </location>
</feature>
<evidence type="ECO:0000313" key="9">
    <source>
        <dbReference type="EMBL" id="KNC55712.1"/>
    </source>
</evidence>
<dbReference type="PANTHER" id="PTHR13364">
    <property type="entry name" value="DEFECTIVE SPERMATOGENESIS PROTEIN 39"/>
    <property type="match status" value="1"/>
</dbReference>
<accession>A0A0L0DU39</accession>
<evidence type="ECO:0000313" key="10">
    <source>
        <dbReference type="Proteomes" id="UP000054408"/>
    </source>
</evidence>
<keyword evidence="10" id="KW-1185">Reference proteome</keyword>
<gene>
    <name evidence="9" type="ORF">AMSG_11170</name>
</gene>
<evidence type="ECO:0000256" key="8">
    <source>
        <dbReference type="SAM" id="SignalP"/>
    </source>
</evidence>
<keyword evidence="5" id="KW-0968">Cytoplasmic vesicle</keyword>
<dbReference type="InterPro" id="IPR011050">
    <property type="entry name" value="Pectin_lyase_fold/virulence"/>
</dbReference>
<dbReference type="InterPro" id="IPR006626">
    <property type="entry name" value="PbH1"/>
</dbReference>
<feature type="transmembrane region" description="Helical" evidence="7">
    <location>
        <begin position="1616"/>
        <end position="1637"/>
    </location>
</feature>
<dbReference type="Gene3D" id="2.160.20.20">
    <property type="match status" value="1"/>
</dbReference>
<dbReference type="GO" id="GO:0005769">
    <property type="term" value="C:early endosome"/>
    <property type="evidence" value="ECO:0007669"/>
    <property type="project" value="UniProtKB-SubCell"/>
</dbReference>
<feature type="compositionally biased region" description="Acidic residues" evidence="6">
    <location>
        <begin position="1774"/>
        <end position="1789"/>
    </location>
</feature>
<dbReference type="SUPFAM" id="SSF51126">
    <property type="entry name" value="Pectin lyase-like"/>
    <property type="match status" value="3"/>
</dbReference>
<dbReference type="GeneID" id="25569216"/>
<feature type="chain" id="PRO_5005537940" evidence="8">
    <location>
        <begin position="27"/>
        <end position="2526"/>
    </location>
</feature>
<evidence type="ECO:0000256" key="5">
    <source>
        <dbReference type="ARBA" id="ARBA00023329"/>
    </source>
</evidence>
<evidence type="ECO:0000256" key="7">
    <source>
        <dbReference type="SAM" id="Phobius"/>
    </source>
</evidence>
<comment type="subcellular location">
    <subcellularLocation>
        <location evidence="2">Cytoplasmic vesicle</location>
    </subcellularLocation>
    <subcellularLocation>
        <location evidence="1">Early endosome</location>
    </subcellularLocation>
    <subcellularLocation>
        <location evidence="3">Late endosome</location>
    </subcellularLocation>
</comment>
<dbReference type="InterPro" id="IPR040057">
    <property type="entry name" value="Spe-39"/>
</dbReference>
<feature type="transmembrane region" description="Helical" evidence="7">
    <location>
        <begin position="1996"/>
        <end position="2016"/>
    </location>
</feature>
<feature type="region of interest" description="Disordered" evidence="6">
    <location>
        <begin position="2128"/>
        <end position="2163"/>
    </location>
</feature>
<dbReference type="RefSeq" id="XP_013752923.1">
    <property type="nucleotide sequence ID" value="XM_013897469.1"/>
</dbReference>
<evidence type="ECO:0000256" key="1">
    <source>
        <dbReference type="ARBA" id="ARBA00004412"/>
    </source>
</evidence>